<dbReference type="AlphaFoldDB" id="A0A0B7BQI3"/>
<proteinExistence type="predicted"/>
<dbReference type="EMBL" id="HACG01048659">
    <property type="protein sequence ID" value="CEK95524.1"/>
    <property type="molecule type" value="Transcribed_RNA"/>
</dbReference>
<reference evidence="1" key="1">
    <citation type="submission" date="2014-12" db="EMBL/GenBank/DDBJ databases">
        <title>Insight into the proteome of Arion vulgaris.</title>
        <authorList>
            <person name="Aradska J."/>
            <person name="Bulat T."/>
            <person name="Smidak R."/>
            <person name="Sarate P."/>
            <person name="Gangsoo J."/>
            <person name="Sialana F."/>
            <person name="Bilban M."/>
            <person name="Lubec G."/>
        </authorList>
    </citation>
    <scope>NUCLEOTIDE SEQUENCE</scope>
    <source>
        <tissue evidence="1">Skin</tissue>
    </source>
</reference>
<organism evidence="1">
    <name type="scientific">Arion vulgaris</name>
    <dbReference type="NCBI Taxonomy" id="1028688"/>
    <lineage>
        <taxon>Eukaryota</taxon>
        <taxon>Metazoa</taxon>
        <taxon>Spiralia</taxon>
        <taxon>Lophotrochozoa</taxon>
        <taxon>Mollusca</taxon>
        <taxon>Gastropoda</taxon>
        <taxon>Heterobranchia</taxon>
        <taxon>Euthyneura</taxon>
        <taxon>Panpulmonata</taxon>
        <taxon>Eupulmonata</taxon>
        <taxon>Stylommatophora</taxon>
        <taxon>Helicina</taxon>
        <taxon>Arionoidea</taxon>
        <taxon>Arionidae</taxon>
        <taxon>Arion</taxon>
    </lineage>
</organism>
<accession>A0A0B7BQI3</accession>
<evidence type="ECO:0008006" key="2">
    <source>
        <dbReference type="Google" id="ProtNLM"/>
    </source>
</evidence>
<protein>
    <recommendedName>
        <fullName evidence="2">Reverse transcriptase domain-containing protein</fullName>
    </recommendedName>
</protein>
<sequence length="73" mass="8436">MLINLSLVARIKLLKIINHSWQKDIVSQIWREAITLLIPKKGKCRTKSSGYRPISLTSCVAKTMERVINNRMK</sequence>
<dbReference type="PANTHER" id="PTHR19446">
    <property type="entry name" value="REVERSE TRANSCRIPTASES"/>
    <property type="match status" value="1"/>
</dbReference>
<name>A0A0B7BQI3_9EUPU</name>
<gene>
    <name evidence="1" type="primary">ORF207384</name>
</gene>
<evidence type="ECO:0000313" key="1">
    <source>
        <dbReference type="EMBL" id="CEK95524.1"/>
    </source>
</evidence>